<evidence type="ECO:0000313" key="3">
    <source>
        <dbReference type="EMBL" id="SKC76796.1"/>
    </source>
</evidence>
<dbReference type="OrthoDB" id="1957477at2"/>
<name>A0A1T5LLH6_9FIRM</name>
<keyword evidence="4" id="KW-1185">Reference proteome</keyword>
<evidence type="ECO:0000259" key="2">
    <source>
        <dbReference type="Pfam" id="PF12704"/>
    </source>
</evidence>
<keyword evidence="1" id="KW-1133">Transmembrane helix</keyword>
<evidence type="ECO:0000256" key="1">
    <source>
        <dbReference type="SAM" id="Phobius"/>
    </source>
</evidence>
<keyword evidence="1" id="KW-0472">Membrane</keyword>
<reference evidence="3 4" key="1">
    <citation type="submission" date="2017-02" db="EMBL/GenBank/DDBJ databases">
        <authorList>
            <person name="Peterson S.W."/>
        </authorList>
    </citation>
    <scope>NUCLEOTIDE SEQUENCE [LARGE SCALE GENOMIC DNA]</scope>
    <source>
        <strain evidence="3 4">M1</strain>
    </source>
</reference>
<dbReference type="Pfam" id="PF12704">
    <property type="entry name" value="MacB_PCD"/>
    <property type="match status" value="1"/>
</dbReference>
<organism evidence="3 4">
    <name type="scientific">Maledivibacter halophilus</name>
    <dbReference type="NCBI Taxonomy" id="36842"/>
    <lineage>
        <taxon>Bacteria</taxon>
        <taxon>Bacillati</taxon>
        <taxon>Bacillota</taxon>
        <taxon>Clostridia</taxon>
        <taxon>Peptostreptococcales</taxon>
        <taxon>Caminicellaceae</taxon>
        <taxon>Maledivibacter</taxon>
    </lineage>
</organism>
<dbReference type="AlphaFoldDB" id="A0A1T5LLH6"/>
<feature type="transmembrane region" description="Helical" evidence="1">
    <location>
        <begin position="12"/>
        <end position="32"/>
    </location>
</feature>
<proteinExistence type="predicted"/>
<accession>A0A1T5LLH6</accession>
<gene>
    <name evidence="3" type="ORF">SAMN02194393_03038</name>
</gene>
<feature type="domain" description="MacB-like periplasmic core" evidence="2">
    <location>
        <begin position="72"/>
        <end position="212"/>
    </location>
</feature>
<dbReference type="EMBL" id="FUZT01000007">
    <property type="protein sequence ID" value="SKC76796.1"/>
    <property type="molecule type" value="Genomic_DNA"/>
</dbReference>
<evidence type="ECO:0000313" key="4">
    <source>
        <dbReference type="Proteomes" id="UP000190285"/>
    </source>
</evidence>
<sequence length="339" mass="39615">MNMRYKLNKKCTLFLVIYVMITILCFFLTMGYNHLSTLPISQQGAQRWQGENQQKFSQVSCFFSSDYRATLQDINNFRRVVNQKLSESSLDEVSWIDAYSVQSEITVKTTHGTMNTTVFGVGGEYFFFHPLYLRSGQYISEDDLSQNQVILDEQVAWRLYGSVDIEGMEVEIDDKIYIISGVIRSELDPFNNIADQDNGRIYMSYNRFSEISNLGINSYEIIIPEFISGFGYTLVDTGFQHSQKEVINNSKRFSVKNILDLVVKPYTMVMHKKGIAYPYWENAARVVQYWQSLLLFSIIILCFILLIMTIVFIKQHQRYIEQKFKSIIINIKDYFLRCI</sequence>
<dbReference type="InterPro" id="IPR025857">
    <property type="entry name" value="MacB_PCD"/>
</dbReference>
<dbReference type="STRING" id="36842.SAMN02194393_03038"/>
<feature type="transmembrane region" description="Helical" evidence="1">
    <location>
        <begin position="289"/>
        <end position="313"/>
    </location>
</feature>
<dbReference type="Proteomes" id="UP000190285">
    <property type="component" value="Unassembled WGS sequence"/>
</dbReference>
<protein>
    <submittedName>
        <fullName evidence="3">MacB-like core domain-containing protein</fullName>
    </submittedName>
</protein>
<keyword evidence="1" id="KW-0812">Transmembrane</keyword>